<keyword evidence="2" id="KW-1185">Reference proteome</keyword>
<sequence>MRNQAKLRPHGTTSVWNQRRGLCHGFYWLLPGRVVLKIYTERGTVSLSGGSKGPVSPCEVYNVFYLGRWKKGAFVRCYGDVQRESVTLTFGRVQPPGAAAMFGVVVDEHVVGDGENVTVDVH</sequence>
<gene>
    <name evidence="1" type="ORF">JOQ06_006441</name>
</gene>
<dbReference type="AlphaFoldDB" id="A0AAD6F308"/>
<dbReference type="Proteomes" id="UP001219934">
    <property type="component" value="Unassembled WGS sequence"/>
</dbReference>
<protein>
    <submittedName>
        <fullName evidence="1">Uncharacterized protein</fullName>
    </submittedName>
</protein>
<dbReference type="EMBL" id="JAPTMU010000385">
    <property type="protein sequence ID" value="KAJ4918867.1"/>
    <property type="molecule type" value="Genomic_DNA"/>
</dbReference>
<comment type="caution">
    <text evidence="1">The sequence shown here is derived from an EMBL/GenBank/DDBJ whole genome shotgun (WGS) entry which is preliminary data.</text>
</comment>
<organism evidence="1 2">
    <name type="scientific">Pogonophryne albipinna</name>
    <dbReference type="NCBI Taxonomy" id="1090488"/>
    <lineage>
        <taxon>Eukaryota</taxon>
        <taxon>Metazoa</taxon>
        <taxon>Chordata</taxon>
        <taxon>Craniata</taxon>
        <taxon>Vertebrata</taxon>
        <taxon>Euteleostomi</taxon>
        <taxon>Actinopterygii</taxon>
        <taxon>Neopterygii</taxon>
        <taxon>Teleostei</taxon>
        <taxon>Neoteleostei</taxon>
        <taxon>Acanthomorphata</taxon>
        <taxon>Eupercaria</taxon>
        <taxon>Perciformes</taxon>
        <taxon>Notothenioidei</taxon>
        <taxon>Pogonophryne</taxon>
    </lineage>
</organism>
<name>A0AAD6F308_9TELE</name>
<feature type="non-terminal residue" evidence="1">
    <location>
        <position position="1"/>
    </location>
</feature>
<reference evidence="1" key="1">
    <citation type="submission" date="2022-11" db="EMBL/GenBank/DDBJ databases">
        <title>Chromosome-level genome of Pogonophryne albipinna.</title>
        <authorList>
            <person name="Jo E."/>
        </authorList>
    </citation>
    <scope>NUCLEOTIDE SEQUENCE</scope>
    <source>
        <strain evidence="1">SGF0006</strain>
        <tissue evidence="1">Muscle</tissue>
    </source>
</reference>
<proteinExistence type="predicted"/>
<accession>A0AAD6F308</accession>
<evidence type="ECO:0000313" key="1">
    <source>
        <dbReference type="EMBL" id="KAJ4918867.1"/>
    </source>
</evidence>
<evidence type="ECO:0000313" key="2">
    <source>
        <dbReference type="Proteomes" id="UP001219934"/>
    </source>
</evidence>